<dbReference type="Pfam" id="PF04480">
    <property type="entry name" value="DUF559"/>
    <property type="match status" value="1"/>
</dbReference>
<accession>A0A402AAK0</accession>
<evidence type="ECO:0000259" key="1">
    <source>
        <dbReference type="Pfam" id="PF04480"/>
    </source>
</evidence>
<dbReference type="SUPFAM" id="SSF52980">
    <property type="entry name" value="Restriction endonuclease-like"/>
    <property type="match status" value="1"/>
</dbReference>
<dbReference type="InterPro" id="IPR007569">
    <property type="entry name" value="DUF559"/>
</dbReference>
<reference evidence="3" key="1">
    <citation type="submission" date="2018-12" db="EMBL/GenBank/DDBJ databases">
        <title>Tengunoibacter tsumagoiensis gen. nov., sp. nov., Dictyobacter kobayashii sp. nov., D. alpinus sp. nov., and D. joshuensis sp. nov. and description of Dictyobacteraceae fam. nov. within the order Ktedonobacterales isolated from Tengu-no-mugimeshi.</title>
        <authorList>
            <person name="Wang C.M."/>
            <person name="Zheng Y."/>
            <person name="Sakai Y."/>
            <person name="Toyoda A."/>
            <person name="Minakuchi Y."/>
            <person name="Abe K."/>
            <person name="Yokota A."/>
            <person name="Yabe S."/>
        </authorList>
    </citation>
    <scope>NUCLEOTIDE SEQUENCE [LARGE SCALE GENOMIC DNA]</scope>
    <source>
        <strain evidence="3">Uno3</strain>
    </source>
</reference>
<evidence type="ECO:0000313" key="3">
    <source>
        <dbReference type="Proteomes" id="UP000287352"/>
    </source>
</evidence>
<dbReference type="Gene3D" id="3.40.960.10">
    <property type="entry name" value="VSR Endonuclease"/>
    <property type="match status" value="1"/>
</dbReference>
<dbReference type="OrthoDB" id="9798754at2"/>
<dbReference type="EMBL" id="BIFR01000002">
    <property type="protein sequence ID" value="GCE16194.1"/>
    <property type="molecule type" value="Genomic_DNA"/>
</dbReference>
<feature type="domain" description="DUF559" evidence="1">
    <location>
        <begin position="311"/>
        <end position="378"/>
    </location>
</feature>
<gene>
    <name evidence="2" type="ORF">KTT_60530</name>
</gene>
<dbReference type="Proteomes" id="UP000287352">
    <property type="component" value="Unassembled WGS sequence"/>
</dbReference>
<keyword evidence="3" id="KW-1185">Reference proteome</keyword>
<dbReference type="InterPro" id="IPR011335">
    <property type="entry name" value="Restrct_endonuc-II-like"/>
</dbReference>
<organism evidence="2 3">
    <name type="scientific">Tengunoibacter tsumagoiensis</name>
    <dbReference type="NCBI Taxonomy" id="2014871"/>
    <lineage>
        <taxon>Bacteria</taxon>
        <taxon>Bacillati</taxon>
        <taxon>Chloroflexota</taxon>
        <taxon>Ktedonobacteria</taxon>
        <taxon>Ktedonobacterales</taxon>
        <taxon>Dictyobacteraceae</taxon>
        <taxon>Tengunoibacter</taxon>
    </lineage>
</organism>
<protein>
    <recommendedName>
        <fullName evidence="1">DUF559 domain-containing protein</fullName>
    </recommendedName>
</protein>
<proteinExistence type="predicted"/>
<name>A0A402AAK0_9CHLR</name>
<comment type="caution">
    <text evidence="2">The sequence shown here is derived from an EMBL/GenBank/DDBJ whole genome shotgun (WGS) entry which is preliminary data.</text>
</comment>
<sequence>MPLSQCRRCGKECSFLDRFMGGGQEDYCRPCRKETHRQLQDILALFQAMTTDGYLTPGVWHDLVTISKQRQLEMELVHGRLRSSAIELFDRTIVALEQTGKISAKDEAYLQFLQSALALRSEDLAPSLARLQRLRKLIAIRQGDFEPIVVNELLDRDEQVYCRVAVSYLATEQRSRQPPQPVYGILLLANRHLYFKPETARGLMIKWRNVLQPVLVSVNGIHLRMVQSAGEGIYTLLDADAEIVQAYMLALIQQAKHHLTPIPASGKSQALFVAEAPRSQYDSLAEKAFLACWKYPDLPLVHQYPIRTAEKTYRVDFAHLATRTAIEIDGFVGHSRAEDIQKDRYRQRTIEALGWHFRRYSGLDLKQDPLAVVQDVRAYLIKQLHLKAEG</sequence>
<evidence type="ECO:0000313" key="2">
    <source>
        <dbReference type="EMBL" id="GCE16194.1"/>
    </source>
</evidence>
<dbReference type="AlphaFoldDB" id="A0A402AAK0"/>
<dbReference type="RefSeq" id="WP_126583570.1">
    <property type="nucleotide sequence ID" value="NZ_BIFR01000002.1"/>
</dbReference>